<evidence type="ECO:0000256" key="2">
    <source>
        <dbReference type="ARBA" id="ARBA00023157"/>
    </source>
</evidence>
<dbReference type="Pfam" id="PF00535">
    <property type="entry name" value="Glycos_transf_2"/>
    <property type="match status" value="1"/>
</dbReference>
<accession>A0ABS4I7X3</accession>
<evidence type="ECO:0000256" key="1">
    <source>
        <dbReference type="ARBA" id="ARBA00022729"/>
    </source>
</evidence>
<gene>
    <name evidence="4" type="ORF">J2Z65_006269</name>
</gene>
<proteinExistence type="predicted"/>
<dbReference type="InterPro" id="IPR006558">
    <property type="entry name" value="LamG-like"/>
</dbReference>
<dbReference type="Gene3D" id="2.60.120.200">
    <property type="match status" value="1"/>
</dbReference>
<dbReference type="PANTHER" id="PTHR43685">
    <property type="entry name" value="GLYCOSYLTRANSFERASE"/>
    <property type="match status" value="1"/>
</dbReference>
<protein>
    <submittedName>
        <fullName evidence="4">Glycosyltransferase involved in cell wall biosynthesis</fullName>
    </submittedName>
</protein>
<feature type="domain" description="LamG-like jellyroll fold" evidence="3">
    <location>
        <begin position="25"/>
        <end position="169"/>
    </location>
</feature>
<dbReference type="InterPro" id="IPR029044">
    <property type="entry name" value="Nucleotide-diphossugar_trans"/>
</dbReference>
<dbReference type="CDD" id="cd00761">
    <property type="entry name" value="Glyco_tranf_GTA_type"/>
    <property type="match status" value="1"/>
</dbReference>
<evidence type="ECO:0000259" key="3">
    <source>
        <dbReference type="SMART" id="SM00560"/>
    </source>
</evidence>
<keyword evidence="2" id="KW-1015">Disulfide bond</keyword>
<dbReference type="InterPro" id="IPR013320">
    <property type="entry name" value="ConA-like_dom_sf"/>
</dbReference>
<dbReference type="InterPro" id="IPR001173">
    <property type="entry name" value="Glyco_trans_2-like"/>
</dbReference>
<comment type="caution">
    <text evidence="4">The sequence shown here is derived from an EMBL/GenBank/DDBJ whole genome shotgun (WGS) entry which is preliminary data.</text>
</comment>
<dbReference type="RefSeq" id="WP_167068151.1">
    <property type="nucleotide sequence ID" value="NZ_JAAOZR010000094.1"/>
</dbReference>
<dbReference type="PANTHER" id="PTHR43685:SF2">
    <property type="entry name" value="GLYCOSYLTRANSFERASE 2-LIKE DOMAIN-CONTAINING PROTEIN"/>
    <property type="match status" value="1"/>
</dbReference>
<name>A0ABS4I7X3_9BACL</name>
<dbReference type="Pfam" id="PF13385">
    <property type="entry name" value="Laminin_G_3"/>
    <property type="match status" value="1"/>
</dbReference>
<evidence type="ECO:0000313" key="5">
    <source>
        <dbReference type="Proteomes" id="UP001519344"/>
    </source>
</evidence>
<keyword evidence="1" id="KW-0732">Signal</keyword>
<dbReference type="Gene3D" id="3.90.550.10">
    <property type="entry name" value="Spore Coat Polysaccharide Biosynthesis Protein SpsA, Chain A"/>
    <property type="match status" value="1"/>
</dbReference>
<organism evidence="4 5">
    <name type="scientific">Paenibacillus aceris</name>
    <dbReference type="NCBI Taxonomy" id="869555"/>
    <lineage>
        <taxon>Bacteria</taxon>
        <taxon>Bacillati</taxon>
        <taxon>Bacillota</taxon>
        <taxon>Bacilli</taxon>
        <taxon>Bacillales</taxon>
        <taxon>Paenibacillaceae</taxon>
        <taxon>Paenibacillus</taxon>
    </lineage>
</organism>
<evidence type="ECO:0000313" key="4">
    <source>
        <dbReference type="EMBL" id="MBP1967008.1"/>
    </source>
</evidence>
<dbReference type="InterPro" id="IPR050834">
    <property type="entry name" value="Glycosyltransf_2"/>
</dbReference>
<dbReference type="SUPFAM" id="SSF53448">
    <property type="entry name" value="Nucleotide-diphospho-sugar transferases"/>
    <property type="match status" value="1"/>
</dbReference>
<dbReference type="SUPFAM" id="SSF49899">
    <property type="entry name" value="Concanavalin A-like lectins/glucanases"/>
    <property type="match status" value="1"/>
</dbReference>
<keyword evidence="5" id="KW-1185">Reference proteome</keyword>
<dbReference type="SMART" id="SM00560">
    <property type="entry name" value="LamGL"/>
    <property type="match status" value="1"/>
</dbReference>
<reference evidence="4 5" key="1">
    <citation type="submission" date="2021-03" db="EMBL/GenBank/DDBJ databases">
        <title>Genomic Encyclopedia of Type Strains, Phase IV (KMG-IV): sequencing the most valuable type-strain genomes for metagenomic binning, comparative biology and taxonomic classification.</title>
        <authorList>
            <person name="Goeker M."/>
        </authorList>
    </citation>
    <scope>NUCLEOTIDE SEQUENCE [LARGE SCALE GENOMIC DNA]</scope>
    <source>
        <strain evidence="4 5">DSM 24950</strain>
    </source>
</reference>
<dbReference type="EMBL" id="JAGGKV010000027">
    <property type="protein sequence ID" value="MBP1967008.1"/>
    <property type="molecule type" value="Genomic_DNA"/>
</dbReference>
<sequence>MRHEPISFSGNESTTIQNVIRELPNSFTYEFWVKPAGAGIRLDAESSYGIYGNTGQLYFIGPACGEQGDEAGVGISIGVNGISVYEHSIDHLPAVLVYPVSISQWIHVALVYQDQVPSLYVNGRFVKKGLPSIKSKVYPSLILGGCSPYGCFQGEMKELRIWNHARTPGQVSCCMHSSLSGEEIGLYWYSNGKSNLLVHQGWKRTMEVSLVLPSYNRYPYNLLTLYSLQNQTFDLSKVEVIMVDNASGDSTPSIAQKNGFPFVFKYIKCEQNVGRPRSRNMGIRAAIGKIIIFLDAEVLVGPDFIEQHVLAHQRRDRQIAIGTIHLRGVYSLIHPGFSSVQFEQMKALMSKCKRDYTKKWRKYISNPQISTLLNKEDVGNVQLLNALSFMKPHEEYYQKEVLQHHGDHLSGFMFPWIFFYTGNISVRRSFLGQAGFFEEWDGYGWDDVEMGYRLFTMGALFVNLGSMRTYHQEHPISASIVDEANLNYYKFQMKHKVIDVQIFALNLIPNAKTLYELNQILTQYKALCQENPREFGLFKQTFVSLLERASYRLAHKLDVTKLLPPDEPSYLKIQEEKARIGQMRRYPMVIDGFETLCKL</sequence>
<dbReference type="Proteomes" id="UP001519344">
    <property type="component" value="Unassembled WGS sequence"/>
</dbReference>